<comment type="caution">
    <text evidence="2">The sequence shown here is derived from an EMBL/GenBank/DDBJ whole genome shotgun (WGS) entry which is preliminary data.</text>
</comment>
<proteinExistence type="predicted"/>
<evidence type="ECO:0000313" key="2">
    <source>
        <dbReference type="EMBL" id="NME66772.1"/>
    </source>
</evidence>
<protein>
    <submittedName>
        <fullName evidence="2">DUF4958 family protein</fullName>
    </submittedName>
</protein>
<evidence type="ECO:0000313" key="3">
    <source>
        <dbReference type="Proteomes" id="UP000576082"/>
    </source>
</evidence>
<accession>A0A7X9P0J1</accession>
<dbReference type="Gene3D" id="2.60.40.2710">
    <property type="match status" value="3"/>
</dbReference>
<keyword evidence="1" id="KW-0732">Signal</keyword>
<dbReference type="EMBL" id="JABANE010000004">
    <property type="protein sequence ID" value="NME66772.1"/>
    <property type="molecule type" value="Genomic_DNA"/>
</dbReference>
<feature type="chain" id="PRO_5030519416" evidence="1">
    <location>
        <begin position="24"/>
        <end position="579"/>
    </location>
</feature>
<sequence>MRSKLFNYLIICIPLLMTGFMSSCNKSEESKPNIFLAYMDIEDIAYGSTFSSFAPSKSINLNNFFIDKVTYSKGDTSFIYEGDEFTINDTTGIISNLSSTTIPIGKYTFDISVNDGTLKHTFSDIFSLNIVEGAPHELVYTPSKITVEKGEGFITAPPTIKGLETFDFQLLPTTAFDYLTINEENGVIALSNNNKLTYGVYKVPVKVTSNGKQSIFSEALEITVRSLEGMPQGLKYAPEKVTLSLGESFTSDAPTLDETTITPVEFQIANEDLIYQDFTIDPSTGVISLQEGHFLDIGTYDITIIAKNEIGEAIFDKALSIEILKNFEITYDQTDILSTIVLIGDSFQGSKPFVEEGFEIATYEIVGNNENSAFSITPEGEIQLDATNSASLTKGVKKLRIKATSSTRLDSFADYQVAMADLTNNSKNSDLRGDIVHPVIDTVRIDYGKTLEHITPGRGYYIGDEIPQLELFQMRYFEFKGEIDGVYREAKIDRVQSEGDGLAVMEYLEMGTSWTIFRTWMYKDGNVPSNSDNVTLEEASNFMIDPVRFKPGTYTFTYRIYTGGELHPVHIPALVIISK</sequence>
<dbReference type="Proteomes" id="UP000576082">
    <property type="component" value="Unassembled WGS sequence"/>
</dbReference>
<dbReference type="PROSITE" id="PS51257">
    <property type="entry name" value="PROKAR_LIPOPROTEIN"/>
    <property type="match status" value="1"/>
</dbReference>
<gene>
    <name evidence="2" type="ORF">HHU12_02230</name>
</gene>
<keyword evidence="3" id="KW-1185">Reference proteome</keyword>
<reference evidence="2 3" key="1">
    <citation type="submission" date="2020-04" db="EMBL/GenBank/DDBJ databases">
        <title>Flammeovirga sp. SR4, a novel species isolated from seawater.</title>
        <authorList>
            <person name="Wang X."/>
        </authorList>
    </citation>
    <scope>NUCLEOTIDE SEQUENCE [LARGE SCALE GENOMIC DNA]</scope>
    <source>
        <strain evidence="2 3">ATCC 23126</strain>
    </source>
</reference>
<feature type="signal peptide" evidence="1">
    <location>
        <begin position="1"/>
        <end position="23"/>
    </location>
</feature>
<dbReference type="AlphaFoldDB" id="A0A7X9P0J1"/>
<dbReference type="RefSeq" id="WP_169654574.1">
    <property type="nucleotide sequence ID" value="NZ_JABANE010000004.1"/>
</dbReference>
<organism evidence="2 3">
    <name type="scientific">Flammeovirga aprica JL-4</name>
    <dbReference type="NCBI Taxonomy" id="694437"/>
    <lineage>
        <taxon>Bacteria</taxon>
        <taxon>Pseudomonadati</taxon>
        <taxon>Bacteroidota</taxon>
        <taxon>Cytophagia</taxon>
        <taxon>Cytophagales</taxon>
        <taxon>Flammeovirgaceae</taxon>
        <taxon>Flammeovirga</taxon>
    </lineage>
</organism>
<evidence type="ECO:0000256" key="1">
    <source>
        <dbReference type="SAM" id="SignalP"/>
    </source>
</evidence>
<name>A0A7X9P0J1_9BACT</name>